<proteinExistence type="predicted"/>
<dbReference type="InterPro" id="IPR014710">
    <property type="entry name" value="RmlC-like_jellyroll"/>
</dbReference>
<protein>
    <recommendedName>
        <fullName evidence="2">Cupin type-2 domain-containing protein</fullName>
    </recommendedName>
</protein>
<evidence type="ECO:0000259" key="2">
    <source>
        <dbReference type="Pfam" id="PF07883"/>
    </source>
</evidence>
<dbReference type="CDD" id="cd02208">
    <property type="entry name" value="cupin_RmlC-like"/>
    <property type="match status" value="1"/>
</dbReference>
<comment type="caution">
    <text evidence="3">The sequence shown here is derived from an EMBL/GenBank/DDBJ whole genome shotgun (WGS) entry which is preliminary data.</text>
</comment>
<feature type="domain" description="Cupin type-2" evidence="2">
    <location>
        <begin position="79"/>
        <end position="160"/>
    </location>
</feature>
<sequence>MTREGAVSQIIHRTKGALIDPKKKPDEDGQYQLFDLREMSLIDAVTFIATAQRENMEIRYYYRELRMQNGKEIPVKIVLTEIPPGHVQPFHTHEEINEVTIVEKGELVVCDSEDLTEENWSGIMEHGRIAGPGDLVREDLGVRHTVANRSQKEYCHIITVQTSRTRDPEKFATDWVRAKQEPGEESANAPTPSPASPNDVRGESTEEIGADIIPFFLSPRKKAGGVA</sequence>
<gene>
    <name evidence="3" type="ORF">A3J08_03660</name>
</gene>
<dbReference type="AlphaFoldDB" id="A0A1G2DM75"/>
<reference evidence="3 4" key="1">
    <citation type="journal article" date="2016" name="Nat. Commun.">
        <title>Thousands of microbial genomes shed light on interconnected biogeochemical processes in an aquifer system.</title>
        <authorList>
            <person name="Anantharaman K."/>
            <person name="Brown C.T."/>
            <person name="Hug L.A."/>
            <person name="Sharon I."/>
            <person name="Castelle C.J."/>
            <person name="Probst A.J."/>
            <person name="Thomas B.C."/>
            <person name="Singh A."/>
            <person name="Wilkins M.J."/>
            <person name="Karaoz U."/>
            <person name="Brodie E.L."/>
            <person name="Williams K.H."/>
            <person name="Hubbard S.S."/>
            <person name="Banfield J.F."/>
        </authorList>
    </citation>
    <scope>NUCLEOTIDE SEQUENCE [LARGE SCALE GENOMIC DNA]</scope>
</reference>
<dbReference type="SUPFAM" id="SSF51182">
    <property type="entry name" value="RmlC-like cupins"/>
    <property type="match status" value="1"/>
</dbReference>
<dbReference type="InterPro" id="IPR013096">
    <property type="entry name" value="Cupin_2"/>
</dbReference>
<dbReference type="EMBL" id="MHLR01000035">
    <property type="protein sequence ID" value="OGZ13990.1"/>
    <property type="molecule type" value="Genomic_DNA"/>
</dbReference>
<dbReference type="Pfam" id="PF07883">
    <property type="entry name" value="Cupin_2"/>
    <property type="match status" value="1"/>
</dbReference>
<name>A0A1G2DM75_9BACT</name>
<accession>A0A1G2DM75</accession>
<dbReference type="Gene3D" id="2.60.120.10">
    <property type="entry name" value="Jelly Rolls"/>
    <property type="match status" value="1"/>
</dbReference>
<organism evidence="3 4">
    <name type="scientific">Candidatus Lloydbacteria bacterium RIFCSPLOWO2_02_FULL_51_11</name>
    <dbReference type="NCBI Taxonomy" id="1798667"/>
    <lineage>
        <taxon>Bacteria</taxon>
        <taxon>Candidatus Lloydiibacteriota</taxon>
    </lineage>
</organism>
<dbReference type="Proteomes" id="UP000177573">
    <property type="component" value="Unassembled WGS sequence"/>
</dbReference>
<feature type="region of interest" description="Disordered" evidence="1">
    <location>
        <begin position="178"/>
        <end position="213"/>
    </location>
</feature>
<evidence type="ECO:0000313" key="3">
    <source>
        <dbReference type="EMBL" id="OGZ13990.1"/>
    </source>
</evidence>
<evidence type="ECO:0000256" key="1">
    <source>
        <dbReference type="SAM" id="MobiDB-lite"/>
    </source>
</evidence>
<dbReference type="InterPro" id="IPR011051">
    <property type="entry name" value="RmlC_Cupin_sf"/>
</dbReference>
<evidence type="ECO:0000313" key="4">
    <source>
        <dbReference type="Proteomes" id="UP000177573"/>
    </source>
</evidence>